<dbReference type="InterPro" id="IPR046286">
    <property type="entry name" value="DUF6323"/>
</dbReference>
<dbReference type="AlphaFoldDB" id="A0A6P1TTE1"/>
<dbReference type="Proteomes" id="UP000464314">
    <property type="component" value="Chromosome"/>
</dbReference>
<evidence type="ECO:0000313" key="2">
    <source>
        <dbReference type="Proteomes" id="UP000464314"/>
    </source>
</evidence>
<accession>A0A6P1TTE1</accession>
<dbReference type="KEGG" id="anr:Ana3638_24505"/>
<dbReference type="Pfam" id="PF19848">
    <property type="entry name" value="DUF6323"/>
    <property type="match status" value="1"/>
</dbReference>
<organism evidence="1 2">
    <name type="scientific">Anaerocolumna sedimenticola</name>
    <dbReference type="NCBI Taxonomy" id="2696063"/>
    <lineage>
        <taxon>Bacteria</taxon>
        <taxon>Bacillati</taxon>
        <taxon>Bacillota</taxon>
        <taxon>Clostridia</taxon>
        <taxon>Lachnospirales</taxon>
        <taxon>Lachnospiraceae</taxon>
        <taxon>Anaerocolumna</taxon>
    </lineage>
</organism>
<dbReference type="EMBL" id="CP048000">
    <property type="protein sequence ID" value="QHQ63552.1"/>
    <property type="molecule type" value="Genomic_DNA"/>
</dbReference>
<protein>
    <submittedName>
        <fullName evidence="1">Uncharacterized protein</fullName>
    </submittedName>
</protein>
<name>A0A6P1TTE1_9FIRM</name>
<evidence type="ECO:0000313" key="1">
    <source>
        <dbReference type="EMBL" id="QHQ63552.1"/>
    </source>
</evidence>
<dbReference type="RefSeq" id="WP_161840363.1">
    <property type="nucleotide sequence ID" value="NZ_CP048000.1"/>
</dbReference>
<sequence length="153" mass="17978">MDDEIFNLPALKQKQQLEEIKKCNEYSAKFGVTLSDSEVIGLNENRKESLKSMGRVELGNGILPKLIFEFCDSPFIYQDIYADTLQALQEIFYYFKNESLDEISDDELIHIMREYFDQECQGSIEYLQETTLEDICRNVRYGYGTIRSYDEED</sequence>
<reference evidence="1 2" key="1">
    <citation type="submission" date="2020-01" db="EMBL/GenBank/DDBJ databases">
        <title>Genome analysis of Anaerocolumna sp. CBA3638.</title>
        <authorList>
            <person name="Kim J."/>
            <person name="Roh S.W."/>
        </authorList>
    </citation>
    <scope>NUCLEOTIDE SEQUENCE [LARGE SCALE GENOMIC DNA]</scope>
    <source>
        <strain evidence="1 2">CBA3638</strain>
    </source>
</reference>
<proteinExistence type="predicted"/>
<keyword evidence="2" id="KW-1185">Reference proteome</keyword>
<gene>
    <name evidence="1" type="ORF">Ana3638_24505</name>
</gene>